<name>A0A6G8PV76_9ACTN</name>
<comment type="function">
    <text evidence="10 11">The central subunit of the protein translocation channel SecYEG. Consists of two halves formed by TMs 1-5 and 6-10. These two domains form a lateral gate at the front which open onto the bilayer between TMs 2 and 7, and are clamped together by SecE at the back. The channel is closed by both a pore ring composed of hydrophobic SecY resides and a short helix (helix 2A) on the extracellular side of the membrane which forms a plug. The plug probably moves laterally to allow the channel to open. The ring and the pore may move independently.</text>
</comment>
<dbReference type="Proteomes" id="UP000502706">
    <property type="component" value="Chromosome"/>
</dbReference>
<comment type="similarity">
    <text evidence="2 10 13">Belongs to the SecY/SEC61-alpha family.</text>
</comment>
<dbReference type="PRINTS" id="PR00303">
    <property type="entry name" value="SECYTRNLCASE"/>
</dbReference>
<dbReference type="PIRSF" id="PIRSF004557">
    <property type="entry name" value="SecY"/>
    <property type="match status" value="1"/>
</dbReference>
<dbReference type="InterPro" id="IPR030659">
    <property type="entry name" value="SecY_CS"/>
</dbReference>
<evidence type="ECO:0000256" key="1">
    <source>
        <dbReference type="ARBA" id="ARBA00004141"/>
    </source>
</evidence>
<feature type="transmembrane region" description="Helical" evidence="10">
    <location>
        <begin position="263"/>
        <end position="283"/>
    </location>
</feature>
<evidence type="ECO:0000256" key="2">
    <source>
        <dbReference type="ARBA" id="ARBA00005751"/>
    </source>
</evidence>
<dbReference type="GO" id="GO:0043952">
    <property type="term" value="P:protein transport by the Sec complex"/>
    <property type="evidence" value="ECO:0007669"/>
    <property type="project" value="UniProtKB-UniRule"/>
</dbReference>
<keyword evidence="4 10" id="KW-0812">Transmembrane</keyword>
<dbReference type="FunFam" id="1.10.3370.10:FF:000001">
    <property type="entry name" value="Preprotein translocase subunit SecY"/>
    <property type="match status" value="1"/>
</dbReference>
<dbReference type="NCBIfam" id="TIGR00967">
    <property type="entry name" value="3a0501s007"/>
    <property type="match status" value="1"/>
</dbReference>
<feature type="transmembrane region" description="Helical" evidence="10">
    <location>
        <begin position="18"/>
        <end position="36"/>
    </location>
</feature>
<dbReference type="InterPro" id="IPR026593">
    <property type="entry name" value="SecY"/>
</dbReference>
<feature type="transmembrane region" description="Helical" evidence="10">
    <location>
        <begin position="71"/>
        <end position="93"/>
    </location>
</feature>
<keyword evidence="6 10" id="KW-1133">Transmembrane helix</keyword>
<comment type="subcellular location">
    <subcellularLocation>
        <location evidence="10">Cell membrane</location>
        <topology evidence="10">Multi-pass membrane protein</topology>
    </subcellularLocation>
    <subcellularLocation>
        <location evidence="1 12">Membrane</location>
        <topology evidence="1 12">Multi-pass membrane protein</topology>
    </subcellularLocation>
</comment>
<feature type="transmembrane region" description="Helical" evidence="10">
    <location>
        <begin position="145"/>
        <end position="168"/>
    </location>
</feature>
<evidence type="ECO:0000256" key="3">
    <source>
        <dbReference type="ARBA" id="ARBA00022448"/>
    </source>
</evidence>
<dbReference type="EMBL" id="CP045121">
    <property type="protein sequence ID" value="QIN78094.1"/>
    <property type="molecule type" value="Genomic_DNA"/>
</dbReference>
<dbReference type="GO" id="GO:0065002">
    <property type="term" value="P:intracellular protein transmembrane transport"/>
    <property type="evidence" value="ECO:0007669"/>
    <property type="project" value="UniProtKB-UniRule"/>
</dbReference>
<evidence type="ECO:0000256" key="4">
    <source>
        <dbReference type="ARBA" id="ARBA00022692"/>
    </source>
</evidence>
<evidence type="ECO:0000256" key="8">
    <source>
        <dbReference type="ARBA" id="ARBA00023136"/>
    </source>
</evidence>
<evidence type="ECO:0000256" key="13">
    <source>
        <dbReference type="RuleBase" id="RU004349"/>
    </source>
</evidence>
<evidence type="ECO:0000256" key="11">
    <source>
        <dbReference type="RuleBase" id="RU000537"/>
    </source>
</evidence>
<evidence type="ECO:0000256" key="10">
    <source>
        <dbReference type="HAMAP-Rule" id="MF_01465"/>
    </source>
</evidence>
<dbReference type="SUPFAM" id="SSF103491">
    <property type="entry name" value="Preprotein translocase SecY subunit"/>
    <property type="match status" value="1"/>
</dbReference>
<feature type="transmembrane region" description="Helical" evidence="10">
    <location>
        <begin position="180"/>
        <end position="200"/>
    </location>
</feature>
<evidence type="ECO:0000256" key="12">
    <source>
        <dbReference type="RuleBase" id="RU003484"/>
    </source>
</evidence>
<keyword evidence="15" id="KW-1185">Reference proteome</keyword>
<dbReference type="RefSeq" id="WP_166395772.1">
    <property type="nucleotide sequence ID" value="NZ_CP045121.1"/>
</dbReference>
<dbReference type="HAMAP" id="MF_01465">
    <property type="entry name" value="SecY"/>
    <property type="match status" value="1"/>
</dbReference>
<keyword evidence="10" id="KW-1003">Cell membrane</keyword>
<reference evidence="14 15" key="1">
    <citation type="submission" date="2019-10" db="EMBL/GenBank/DDBJ databases">
        <title>Rubrobacter sp nov SCSIO 52915 isolated from a deep-sea sediment in the South China Sea.</title>
        <authorList>
            <person name="Chen R.W."/>
        </authorList>
    </citation>
    <scope>NUCLEOTIDE SEQUENCE [LARGE SCALE GENOMIC DNA]</scope>
    <source>
        <strain evidence="14 15">SCSIO 52915</strain>
    </source>
</reference>
<feature type="transmembrane region" description="Helical" evidence="10">
    <location>
        <begin position="389"/>
        <end position="407"/>
    </location>
</feature>
<dbReference type="GO" id="GO:0006605">
    <property type="term" value="P:protein targeting"/>
    <property type="evidence" value="ECO:0007669"/>
    <property type="project" value="UniProtKB-UniRule"/>
</dbReference>
<dbReference type="AlphaFoldDB" id="A0A6G8PV76"/>
<accession>A0A6G8PV76</accession>
<dbReference type="PROSITE" id="PS00755">
    <property type="entry name" value="SECY_1"/>
    <property type="match status" value="1"/>
</dbReference>
<dbReference type="PANTHER" id="PTHR10906">
    <property type="entry name" value="SECY/SEC61-ALPHA FAMILY MEMBER"/>
    <property type="match status" value="1"/>
</dbReference>
<dbReference type="InterPro" id="IPR023201">
    <property type="entry name" value="SecY_dom_sf"/>
</dbReference>
<dbReference type="Gene3D" id="1.10.3370.10">
    <property type="entry name" value="SecY subunit domain"/>
    <property type="match status" value="1"/>
</dbReference>
<evidence type="ECO:0000256" key="7">
    <source>
        <dbReference type="ARBA" id="ARBA00023010"/>
    </source>
</evidence>
<keyword evidence="8 10" id="KW-0472">Membrane</keyword>
<evidence type="ECO:0000256" key="9">
    <source>
        <dbReference type="ARBA" id="ARBA00039733"/>
    </source>
</evidence>
<feature type="transmembrane region" description="Helical" evidence="10">
    <location>
        <begin position="361"/>
        <end position="383"/>
    </location>
</feature>
<keyword evidence="3 10" id="KW-0813">Transport</keyword>
<dbReference type="PROSITE" id="PS00756">
    <property type="entry name" value="SECY_2"/>
    <property type="match status" value="1"/>
</dbReference>
<dbReference type="KEGG" id="rmar:GBA65_05735"/>
<evidence type="ECO:0000256" key="5">
    <source>
        <dbReference type="ARBA" id="ARBA00022927"/>
    </source>
</evidence>
<dbReference type="GO" id="GO:0005886">
    <property type="term" value="C:plasma membrane"/>
    <property type="evidence" value="ECO:0007669"/>
    <property type="project" value="UniProtKB-SubCell"/>
</dbReference>
<proteinExistence type="inferred from homology"/>
<organism evidence="14 15">
    <name type="scientific">Rubrobacter marinus</name>
    <dbReference type="NCBI Taxonomy" id="2653852"/>
    <lineage>
        <taxon>Bacteria</taxon>
        <taxon>Bacillati</taxon>
        <taxon>Actinomycetota</taxon>
        <taxon>Rubrobacteria</taxon>
        <taxon>Rubrobacterales</taxon>
        <taxon>Rubrobacteraceae</taxon>
        <taxon>Rubrobacter</taxon>
    </lineage>
</organism>
<keyword evidence="5 10" id="KW-0653">Protein transport</keyword>
<dbReference type="InterPro" id="IPR002208">
    <property type="entry name" value="SecY/SEC61-alpha"/>
</dbReference>
<evidence type="ECO:0000313" key="14">
    <source>
        <dbReference type="EMBL" id="QIN78094.1"/>
    </source>
</evidence>
<feature type="transmembrane region" description="Helical" evidence="10">
    <location>
        <begin position="206"/>
        <end position="226"/>
    </location>
</feature>
<dbReference type="Pfam" id="PF00344">
    <property type="entry name" value="SecY"/>
    <property type="match status" value="1"/>
</dbReference>
<protein>
    <recommendedName>
        <fullName evidence="9 10">Protein translocase subunit SecY</fullName>
    </recommendedName>
</protein>
<feature type="transmembrane region" description="Helical" evidence="10">
    <location>
        <begin position="113"/>
        <end position="133"/>
    </location>
</feature>
<evidence type="ECO:0000256" key="6">
    <source>
        <dbReference type="ARBA" id="ARBA00022989"/>
    </source>
</evidence>
<keyword evidence="7 10" id="KW-0811">Translocation</keyword>
<evidence type="ECO:0000313" key="15">
    <source>
        <dbReference type="Proteomes" id="UP000502706"/>
    </source>
</evidence>
<comment type="subunit">
    <text evidence="10">Component of the Sec protein translocase complex. Heterotrimer consisting of SecY, SecE and SecG subunits. The heterotrimers can form oligomers, although 1 heterotrimer is thought to be able to translocate proteins. Interacts with the ribosome. Interacts with SecDF, and other proteins may be involved. Interacts with SecA.</text>
</comment>
<sequence>MLKALGNAWRVPELRRKLMFTAALLVLYRLGSYVPLPGVNREALEGGVTGGNAVTSLFNTFSGGAFNQLSVFSLGIMPYITASIVMQLLTVAVPRLQELAKEGETGQQKITQYTRFFTLGLAIIQSIAMMFFFRSGQLIPGALSGASPIDLFLVVVTLTAGTMLIMWLGELITQRGLGNGISLIISAAILSQAPAAVRGLFENGSIITLVILGILAVLIIAAIVFVNEGQRRIPITYAKRQVGRRMSQGGTTYLPLKVNMAGVIPIIFASSLLIFPTIITQFLGGGNDSVLGRVAGFFAPGEVPYLVLFALLILMFTYFYTAVQFNPIEHADNLKKSGGYIPGIRPGQPTAVYLNNVLTRITLFGAIFLATISVLPYIFTSFLDLGNQIFLGGTSMLIVVGVSLDTVRQLESQLMMRNYEGFLRKR</sequence>
<feature type="transmembrane region" description="Helical" evidence="10">
    <location>
        <begin position="303"/>
        <end position="323"/>
    </location>
</feature>
<gene>
    <name evidence="10 14" type="primary">secY</name>
    <name evidence="14" type="ORF">GBA65_05735</name>
</gene>